<sequence length="95" mass="11266">MAPWLHCERNSYWRKLHEHIDDKAISSWCDDHDQILKALIRKDPQAAKLAMWQHLENTKQMLFQATIFDDEMEDDRYLFSENPVVHLTQPSTANG</sequence>
<gene>
    <name evidence="5" type="ORF">SJS77_04365</name>
</gene>
<dbReference type="EMBL" id="JAWZVU010000025">
    <property type="protein sequence ID" value="MDX7719709.1"/>
    <property type="molecule type" value="Genomic_DNA"/>
</dbReference>
<evidence type="ECO:0000259" key="4">
    <source>
        <dbReference type="Pfam" id="PF07729"/>
    </source>
</evidence>
<dbReference type="SUPFAM" id="SSF48008">
    <property type="entry name" value="GntR ligand-binding domain-like"/>
    <property type="match status" value="1"/>
</dbReference>
<keyword evidence="3" id="KW-0804">Transcription</keyword>
<comment type="caution">
    <text evidence="5">The sequence shown here is derived from an EMBL/GenBank/DDBJ whole genome shotgun (WGS) entry which is preliminary data.</text>
</comment>
<protein>
    <submittedName>
        <fullName evidence="5">FCD domain-containing protein</fullName>
    </submittedName>
</protein>
<evidence type="ECO:0000256" key="1">
    <source>
        <dbReference type="ARBA" id="ARBA00023015"/>
    </source>
</evidence>
<dbReference type="Proteomes" id="UP001277183">
    <property type="component" value="Unassembled WGS sequence"/>
</dbReference>
<dbReference type="Pfam" id="PF07729">
    <property type="entry name" value="FCD"/>
    <property type="match status" value="1"/>
</dbReference>
<dbReference type="GO" id="GO:0003677">
    <property type="term" value="F:DNA binding"/>
    <property type="evidence" value="ECO:0007669"/>
    <property type="project" value="UniProtKB-KW"/>
</dbReference>
<proteinExistence type="predicted"/>
<evidence type="ECO:0000256" key="2">
    <source>
        <dbReference type="ARBA" id="ARBA00023125"/>
    </source>
</evidence>
<feature type="domain" description="GntR C-terminal" evidence="4">
    <location>
        <begin position="12"/>
        <end position="57"/>
    </location>
</feature>
<keyword evidence="1" id="KW-0805">Transcription regulation</keyword>
<name>A0AAW9EVK8_AERCA</name>
<dbReference type="AlphaFoldDB" id="A0AAW9EVK8"/>
<evidence type="ECO:0000313" key="5">
    <source>
        <dbReference type="EMBL" id="MDX7719709.1"/>
    </source>
</evidence>
<evidence type="ECO:0000256" key="3">
    <source>
        <dbReference type="ARBA" id="ARBA00023163"/>
    </source>
</evidence>
<keyword evidence="2" id="KW-0238">DNA-binding</keyword>
<reference evidence="5" key="1">
    <citation type="submission" date="2023-11" db="EMBL/GenBank/DDBJ databases">
        <title>WGS of Aeromonas in Northern Israel.</title>
        <authorList>
            <person name="Hershko Y."/>
        </authorList>
    </citation>
    <scope>NUCLEOTIDE SEQUENCE</scope>
    <source>
        <strain evidence="5">77416</strain>
    </source>
</reference>
<dbReference type="InterPro" id="IPR011711">
    <property type="entry name" value="GntR_C"/>
</dbReference>
<accession>A0AAW9EVK8</accession>
<dbReference type="InterPro" id="IPR008920">
    <property type="entry name" value="TF_FadR/GntR_C"/>
</dbReference>
<dbReference type="Gene3D" id="1.20.120.530">
    <property type="entry name" value="GntR ligand-binding domain-like"/>
    <property type="match status" value="1"/>
</dbReference>
<organism evidence="5 6">
    <name type="scientific">Aeromonas caviae</name>
    <name type="common">Aeromonas punctata</name>
    <dbReference type="NCBI Taxonomy" id="648"/>
    <lineage>
        <taxon>Bacteria</taxon>
        <taxon>Pseudomonadati</taxon>
        <taxon>Pseudomonadota</taxon>
        <taxon>Gammaproteobacteria</taxon>
        <taxon>Aeromonadales</taxon>
        <taxon>Aeromonadaceae</taxon>
        <taxon>Aeromonas</taxon>
    </lineage>
</organism>
<evidence type="ECO:0000313" key="6">
    <source>
        <dbReference type="Proteomes" id="UP001277183"/>
    </source>
</evidence>